<evidence type="ECO:0000313" key="1">
    <source>
        <dbReference type="EMBL" id="KAK4828271.1"/>
    </source>
</evidence>
<evidence type="ECO:0000313" key="2">
    <source>
        <dbReference type="Proteomes" id="UP001333110"/>
    </source>
</evidence>
<gene>
    <name evidence="1" type="ORF">QYF61_024936</name>
</gene>
<sequence>MIKDLEHLSCEENLRDLVLFNLEKRRLREISSMTKLIISINVHTKGHKLIISNLGKEMFTNCIRRKNTVLIHVAVKNLYTKELDYGHRA</sequence>
<organism evidence="1 2">
    <name type="scientific">Mycteria americana</name>
    <name type="common">Wood stork</name>
    <dbReference type="NCBI Taxonomy" id="33587"/>
    <lineage>
        <taxon>Eukaryota</taxon>
        <taxon>Metazoa</taxon>
        <taxon>Chordata</taxon>
        <taxon>Craniata</taxon>
        <taxon>Vertebrata</taxon>
        <taxon>Euteleostomi</taxon>
        <taxon>Archelosauria</taxon>
        <taxon>Archosauria</taxon>
        <taxon>Dinosauria</taxon>
        <taxon>Saurischia</taxon>
        <taxon>Theropoda</taxon>
        <taxon>Coelurosauria</taxon>
        <taxon>Aves</taxon>
        <taxon>Neognathae</taxon>
        <taxon>Neoaves</taxon>
        <taxon>Aequornithes</taxon>
        <taxon>Ciconiiformes</taxon>
        <taxon>Ciconiidae</taxon>
        <taxon>Mycteria</taxon>
    </lineage>
</organism>
<protein>
    <submittedName>
        <fullName evidence="1">Uncharacterized protein</fullName>
    </submittedName>
</protein>
<name>A0AAN7SG23_MYCAM</name>
<dbReference type="EMBL" id="JAUNZN010000002">
    <property type="protein sequence ID" value="KAK4828271.1"/>
    <property type="molecule type" value="Genomic_DNA"/>
</dbReference>
<proteinExistence type="predicted"/>
<comment type="caution">
    <text evidence="1">The sequence shown here is derived from an EMBL/GenBank/DDBJ whole genome shotgun (WGS) entry which is preliminary data.</text>
</comment>
<dbReference type="AlphaFoldDB" id="A0AAN7SG23"/>
<accession>A0AAN7SG23</accession>
<keyword evidence="2" id="KW-1185">Reference proteome</keyword>
<reference evidence="1 2" key="1">
    <citation type="journal article" date="2023" name="J. Hered.">
        <title>Chromosome-level genome of the wood stork (Mycteria americana) provides insight into avian chromosome evolution.</title>
        <authorList>
            <person name="Flamio R. Jr."/>
            <person name="Ramstad K.M."/>
        </authorList>
    </citation>
    <scope>NUCLEOTIDE SEQUENCE [LARGE SCALE GENOMIC DNA]</scope>
    <source>
        <tissue evidence="1">Blood</tissue>
    </source>
</reference>
<dbReference type="Proteomes" id="UP001333110">
    <property type="component" value="Unassembled WGS sequence"/>
</dbReference>